<dbReference type="EMBL" id="CP003653">
    <property type="protein sequence ID" value="AFZ36175.1"/>
    <property type="molecule type" value="Genomic_DNA"/>
</dbReference>
<dbReference type="Pfam" id="PF03865">
    <property type="entry name" value="ShlB"/>
    <property type="match status" value="1"/>
</dbReference>
<dbReference type="PANTHER" id="PTHR34597">
    <property type="entry name" value="SLR1661 PROTEIN"/>
    <property type="match status" value="1"/>
</dbReference>
<keyword evidence="3" id="KW-0998">Cell outer membrane</keyword>
<accession>K9XUA1</accession>
<dbReference type="InterPro" id="IPR013686">
    <property type="entry name" value="Polypept-transport_assoc_ShlB"/>
</dbReference>
<evidence type="ECO:0000256" key="2">
    <source>
        <dbReference type="ARBA" id="ARBA00022692"/>
    </source>
</evidence>
<dbReference type="GO" id="GO:0098046">
    <property type="term" value="C:type V protein secretion system complex"/>
    <property type="evidence" value="ECO:0007669"/>
    <property type="project" value="TreeGrafter"/>
</dbReference>
<evidence type="ECO:0000256" key="4">
    <source>
        <dbReference type="SAM" id="SignalP"/>
    </source>
</evidence>
<dbReference type="HOGENOM" id="CLU_021521_0_0_3"/>
<keyword evidence="8" id="KW-1185">Reference proteome</keyword>
<evidence type="ECO:0000313" key="8">
    <source>
        <dbReference type="Proteomes" id="UP000010473"/>
    </source>
</evidence>
<feature type="chain" id="PRO_5003938041" evidence="4">
    <location>
        <begin position="31"/>
        <end position="561"/>
    </location>
</feature>
<dbReference type="InterPro" id="IPR005565">
    <property type="entry name" value="Hemolysn_activator_HlyB_C"/>
</dbReference>
<feature type="signal peptide" evidence="4">
    <location>
        <begin position="1"/>
        <end position="30"/>
    </location>
</feature>
<dbReference type="Gene3D" id="2.40.160.50">
    <property type="entry name" value="membrane protein fhac: a member of the omp85/tpsb transporter family"/>
    <property type="match status" value="1"/>
</dbReference>
<reference evidence="8" key="1">
    <citation type="journal article" date="2013" name="Proc. Natl. Acad. Sci. U.S.A.">
        <title>Improving the coverage of the cyanobacterial phylum using diversity-driven genome sequencing.</title>
        <authorList>
            <person name="Shih P.M."/>
            <person name="Wu D."/>
            <person name="Latifi A."/>
            <person name="Axen S.D."/>
            <person name="Fewer D.P."/>
            <person name="Talla E."/>
            <person name="Calteau A."/>
            <person name="Cai F."/>
            <person name="Tandeau de Marsac N."/>
            <person name="Rippka R."/>
            <person name="Herdman M."/>
            <person name="Sivonen K."/>
            <person name="Coursin T."/>
            <person name="Laurent T."/>
            <person name="Goodwin L."/>
            <person name="Nolan M."/>
            <person name="Davenport K.W."/>
            <person name="Han C.S."/>
            <person name="Rubin E.M."/>
            <person name="Eisen J.A."/>
            <person name="Woyke T."/>
            <person name="Gugger M."/>
            <person name="Kerfeld C.A."/>
        </authorList>
    </citation>
    <scope>NUCLEOTIDE SEQUENCE [LARGE SCALE GENOMIC DNA]</scope>
    <source>
        <strain evidence="8">ATCC 29371 / PCC 7437</strain>
    </source>
</reference>
<keyword evidence="1" id="KW-1134">Transmembrane beta strand</keyword>
<organism evidence="7 8">
    <name type="scientific">Stanieria cyanosphaera (strain ATCC 29371 / PCC 7437)</name>
    <dbReference type="NCBI Taxonomy" id="111780"/>
    <lineage>
        <taxon>Bacteria</taxon>
        <taxon>Bacillati</taxon>
        <taxon>Cyanobacteriota</taxon>
        <taxon>Cyanophyceae</taxon>
        <taxon>Pleurocapsales</taxon>
        <taxon>Dermocarpellaceae</taxon>
        <taxon>Stanieria</taxon>
    </lineage>
</organism>
<evidence type="ECO:0000259" key="6">
    <source>
        <dbReference type="Pfam" id="PF08479"/>
    </source>
</evidence>
<keyword evidence="2" id="KW-0812">Transmembrane</keyword>
<dbReference type="Gene3D" id="3.10.20.310">
    <property type="entry name" value="membrane protein fhac"/>
    <property type="match status" value="1"/>
</dbReference>
<dbReference type="InterPro" id="IPR051544">
    <property type="entry name" value="TPS_OM_transporter"/>
</dbReference>
<dbReference type="PANTHER" id="PTHR34597:SF1">
    <property type="entry name" value="HEME_HEMOPEXIN TRANSPORTER PROTEIN HUXB"/>
    <property type="match status" value="1"/>
</dbReference>
<evidence type="ECO:0000313" key="7">
    <source>
        <dbReference type="EMBL" id="AFZ36175.1"/>
    </source>
</evidence>
<dbReference type="Proteomes" id="UP000010473">
    <property type="component" value="Chromosome"/>
</dbReference>
<dbReference type="KEGG" id="scs:Sta7437_2646"/>
<dbReference type="Pfam" id="PF08479">
    <property type="entry name" value="POTRA_2"/>
    <property type="match status" value="1"/>
</dbReference>
<dbReference type="PATRIC" id="fig|111780.3.peg.2751"/>
<protein>
    <submittedName>
        <fullName evidence="7">Surface antigen (D15)</fullName>
    </submittedName>
</protein>
<evidence type="ECO:0000256" key="1">
    <source>
        <dbReference type="ARBA" id="ARBA00022452"/>
    </source>
</evidence>
<dbReference type="eggNOG" id="COG2831">
    <property type="taxonomic scope" value="Bacteria"/>
</dbReference>
<gene>
    <name evidence="7" type="ordered locus">Sta7437_2646</name>
</gene>
<dbReference type="STRING" id="111780.Sta7437_2646"/>
<dbReference type="GO" id="GO:0008320">
    <property type="term" value="F:protein transmembrane transporter activity"/>
    <property type="evidence" value="ECO:0007669"/>
    <property type="project" value="TreeGrafter"/>
</dbReference>
<name>K9XUA1_STAC7</name>
<proteinExistence type="predicted"/>
<evidence type="ECO:0000256" key="3">
    <source>
        <dbReference type="ARBA" id="ARBA00023237"/>
    </source>
</evidence>
<feature type="domain" description="Haemolysin activator HlyB C-terminal" evidence="5">
    <location>
        <begin position="202"/>
        <end position="504"/>
    </location>
</feature>
<keyword evidence="1" id="KW-0472">Membrane</keyword>
<dbReference type="OrthoDB" id="596066at2"/>
<keyword evidence="4" id="KW-0732">Signal</keyword>
<sequence>MGYLRGLIVSCNLLLVIYTALLSNISSVHADESSATTSTDSNSVVAKSSSNCPKIERSHSTIFIRKIEFIDAKGEPYQPLISKEKLEPIIKSLEGCSVTQDKLTEAEEKINQWYIGEGYITSRAFFQGMTNGVAKIGIIEGSIEKITIENSPRLEQYVRSRLERSVSKPFKVSKLEEQLRLLKADPLLEKVQASLRTGSQKGQNQLIVNVTEAKPFVNSMGVDNYTPPSIGSENLSYNLAYRNILGFGDTFSTNYNPSFEAIGGTYNLEFGYGIPLNSMDGTLQLRTAINRNKVISGQFEELEIEGETELYELSFRQPLVLTPRKEFALSLGFAYQDGQTFTFQGPTPFGFGPDEDGISRTSVLQLGQEYTQRDVSGAWAFGSKFRCGLDIFNATDNSDSLPDGQFFSWLAQAQRVQVLNDDNFLIIQADLQLTPNSLLPSEQFVIGGGQSVRGYRQNARSGDSGFRFSIEDRITLAKNQAGEPAFILAPFFDMGSVWNVDDNPNIIPEQNFIAALGLGFLVQPIPGLNLRFDYAPPLFDLSDREDSLQDNGFYFSANYNF</sequence>
<dbReference type="AlphaFoldDB" id="K9XUA1"/>
<feature type="domain" description="Polypeptide-transport-associated ShlB-type" evidence="6">
    <location>
        <begin position="80"/>
        <end position="141"/>
    </location>
</feature>
<dbReference type="RefSeq" id="WP_015193843.1">
    <property type="nucleotide sequence ID" value="NC_019748.1"/>
</dbReference>
<evidence type="ECO:0000259" key="5">
    <source>
        <dbReference type="Pfam" id="PF03865"/>
    </source>
</evidence>
<dbReference type="GO" id="GO:0046819">
    <property type="term" value="P:protein secretion by the type V secretion system"/>
    <property type="evidence" value="ECO:0007669"/>
    <property type="project" value="TreeGrafter"/>
</dbReference>